<gene>
    <name evidence="1" type="ORF">ACFQ08_11600</name>
</gene>
<reference evidence="2" key="1">
    <citation type="journal article" date="2019" name="Int. J. Syst. Evol. Microbiol.">
        <title>The Global Catalogue of Microorganisms (GCM) 10K type strain sequencing project: providing services to taxonomists for standard genome sequencing and annotation.</title>
        <authorList>
            <consortium name="The Broad Institute Genomics Platform"/>
            <consortium name="The Broad Institute Genome Sequencing Center for Infectious Disease"/>
            <person name="Wu L."/>
            <person name="Ma J."/>
        </authorList>
    </citation>
    <scope>NUCLEOTIDE SEQUENCE [LARGE SCALE GENOMIC DNA]</scope>
    <source>
        <strain evidence="2">CCUG 62974</strain>
    </source>
</reference>
<dbReference type="EMBL" id="JBHTHX010000308">
    <property type="protein sequence ID" value="MFD0885188.1"/>
    <property type="molecule type" value="Genomic_DNA"/>
</dbReference>
<keyword evidence="2" id="KW-1185">Reference proteome</keyword>
<feature type="non-terminal residue" evidence="1">
    <location>
        <position position="1"/>
    </location>
</feature>
<organism evidence="1 2">
    <name type="scientific">Streptosporangium algeriense</name>
    <dbReference type="NCBI Taxonomy" id="1682748"/>
    <lineage>
        <taxon>Bacteria</taxon>
        <taxon>Bacillati</taxon>
        <taxon>Actinomycetota</taxon>
        <taxon>Actinomycetes</taxon>
        <taxon>Streptosporangiales</taxon>
        <taxon>Streptosporangiaceae</taxon>
        <taxon>Streptosporangium</taxon>
    </lineage>
</organism>
<proteinExistence type="predicted"/>
<evidence type="ECO:0008006" key="3">
    <source>
        <dbReference type="Google" id="ProtNLM"/>
    </source>
</evidence>
<evidence type="ECO:0000313" key="1">
    <source>
        <dbReference type="EMBL" id="MFD0885188.1"/>
    </source>
</evidence>
<comment type="caution">
    <text evidence="1">The sequence shown here is derived from an EMBL/GenBank/DDBJ whole genome shotgun (WGS) entry which is preliminary data.</text>
</comment>
<dbReference type="Proteomes" id="UP001597024">
    <property type="component" value="Unassembled WGS sequence"/>
</dbReference>
<accession>A0ABW3DR91</accession>
<sequence length="90" mass="9689">PVRREHDAKTAEALAVALNSLAARPGDNTCRQVSDRGERPFQLRFRYPDGPAATVDVVPGCAPAVDNGLLQADADDTVRELTKAVSPYTR</sequence>
<evidence type="ECO:0000313" key="2">
    <source>
        <dbReference type="Proteomes" id="UP001597024"/>
    </source>
</evidence>
<protein>
    <recommendedName>
        <fullName evidence="3">DUF2470 domain-containing protein</fullName>
    </recommendedName>
</protein>
<name>A0ABW3DR91_9ACTN</name>